<accession>A0ABT9ZW98</accession>
<reference evidence="2 3" key="1">
    <citation type="submission" date="2023-07" db="EMBL/GenBank/DDBJ databases">
        <title>Genomic Encyclopedia of Type Strains, Phase IV (KMG-IV): sequencing the most valuable type-strain genomes for metagenomic binning, comparative biology and taxonomic classification.</title>
        <authorList>
            <person name="Goeker M."/>
        </authorList>
    </citation>
    <scope>NUCLEOTIDE SEQUENCE [LARGE SCALE GENOMIC DNA]</scope>
    <source>
        <strain evidence="2 3">DSM 9768</strain>
    </source>
</reference>
<feature type="transmembrane region" description="Helical" evidence="1">
    <location>
        <begin position="118"/>
        <end position="136"/>
    </location>
</feature>
<dbReference type="PANTHER" id="PTHR41260:SF1">
    <property type="entry name" value="PROTEIN ECSC"/>
    <property type="match status" value="1"/>
</dbReference>
<organism evidence="2 3">
    <name type="scientific">Evansella vedderi</name>
    <dbReference type="NCBI Taxonomy" id="38282"/>
    <lineage>
        <taxon>Bacteria</taxon>
        <taxon>Bacillati</taxon>
        <taxon>Bacillota</taxon>
        <taxon>Bacilli</taxon>
        <taxon>Bacillales</taxon>
        <taxon>Bacillaceae</taxon>
        <taxon>Evansella</taxon>
    </lineage>
</organism>
<gene>
    <name evidence="2" type="ORF">J2S74_002409</name>
</gene>
<dbReference type="EMBL" id="JAUSUG010000008">
    <property type="protein sequence ID" value="MDQ0255027.1"/>
    <property type="molecule type" value="Genomic_DNA"/>
</dbReference>
<keyword evidence="3" id="KW-1185">Reference proteome</keyword>
<evidence type="ECO:0000313" key="2">
    <source>
        <dbReference type="EMBL" id="MDQ0255027.1"/>
    </source>
</evidence>
<dbReference type="RefSeq" id="WP_307325809.1">
    <property type="nucleotide sequence ID" value="NZ_JAUSUG010000008.1"/>
</dbReference>
<dbReference type="InterPro" id="IPR024787">
    <property type="entry name" value="EcsC"/>
</dbReference>
<evidence type="ECO:0000313" key="3">
    <source>
        <dbReference type="Proteomes" id="UP001230005"/>
    </source>
</evidence>
<proteinExistence type="predicted"/>
<comment type="caution">
    <text evidence="2">The sequence shown here is derived from an EMBL/GenBank/DDBJ whole genome shotgun (WGS) entry which is preliminary data.</text>
</comment>
<dbReference type="Pfam" id="PF12787">
    <property type="entry name" value="EcsC"/>
    <property type="match status" value="1"/>
</dbReference>
<evidence type="ECO:0008006" key="4">
    <source>
        <dbReference type="Google" id="ProtNLM"/>
    </source>
</evidence>
<keyword evidence="1" id="KW-0472">Membrane</keyword>
<evidence type="ECO:0000256" key="1">
    <source>
        <dbReference type="SAM" id="Phobius"/>
    </source>
</evidence>
<sequence>MSWTERERQVFSDIKSWENLHFYGKGTDFSRTYQKMVNAGFQTFGSDWNRRMLKRLDDFLFHLQAIVQQGRFDKQVRDNLFSQGRIFRSDIHTIEDMKKLSIDQLRFIAKKQLARQRLVALGQGGLTGLGGVIFTLSDLPLMLAINLRTVQLMALTYGYDLRKPYEMMYVLKVFHAISLPHPLQKDAWDQLFDEMKETDEDWIFYEGDDDITSQGWLQQPLNQILKLFIVMFARRKLVQGIPVFGIAAGASFNYQFARHITDASHAFYQKRWLIEKEMR</sequence>
<keyword evidence="1" id="KW-0812">Transmembrane</keyword>
<dbReference type="PANTHER" id="PTHR41260">
    <property type="entry name" value="PROTEIN ECSC"/>
    <property type="match status" value="1"/>
</dbReference>
<dbReference type="Proteomes" id="UP001230005">
    <property type="component" value="Unassembled WGS sequence"/>
</dbReference>
<protein>
    <recommendedName>
        <fullName evidence="4">EcsC family protein</fullName>
    </recommendedName>
</protein>
<keyword evidence="1" id="KW-1133">Transmembrane helix</keyword>
<name>A0ABT9ZW98_9BACI</name>